<dbReference type="Gene3D" id="1.10.10.10">
    <property type="entry name" value="Winged helix-like DNA-binding domain superfamily/Winged helix DNA-binding domain"/>
    <property type="match status" value="1"/>
</dbReference>
<dbReference type="Pfam" id="PF00196">
    <property type="entry name" value="GerE"/>
    <property type="match status" value="1"/>
</dbReference>
<keyword evidence="4" id="KW-0812">Transmembrane</keyword>
<dbReference type="SMART" id="SM00421">
    <property type="entry name" value="HTH_LUXR"/>
    <property type="match status" value="1"/>
</dbReference>
<keyword evidence="1" id="KW-0805">Transcription regulation</keyword>
<keyword evidence="3" id="KW-0804">Transcription</keyword>
<evidence type="ECO:0000256" key="3">
    <source>
        <dbReference type="ARBA" id="ARBA00023163"/>
    </source>
</evidence>
<dbReference type="PANTHER" id="PTHR44688">
    <property type="entry name" value="DNA-BINDING TRANSCRIPTIONAL ACTIVATOR DEVR_DOSR"/>
    <property type="match status" value="1"/>
</dbReference>
<evidence type="ECO:0000256" key="2">
    <source>
        <dbReference type="ARBA" id="ARBA00023125"/>
    </source>
</evidence>
<evidence type="ECO:0000259" key="5">
    <source>
        <dbReference type="PROSITE" id="PS50043"/>
    </source>
</evidence>
<dbReference type="RefSeq" id="WP_349181446.1">
    <property type="nucleotide sequence ID" value="NZ_JBBNGS010000002.1"/>
</dbReference>
<name>A0ABV1IFI4_9ACTN</name>
<feature type="transmembrane region" description="Helical" evidence="4">
    <location>
        <begin position="300"/>
        <end position="326"/>
    </location>
</feature>
<reference evidence="6 7" key="1">
    <citation type="submission" date="2024-04" db="EMBL/GenBank/DDBJ databases">
        <title>Human intestinal bacterial collection.</title>
        <authorList>
            <person name="Pauvert C."/>
            <person name="Hitch T.C.A."/>
            <person name="Clavel T."/>
        </authorList>
    </citation>
    <scope>NUCLEOTIDE SEQUENCE [LARGE SCALE GENOMIC DNA]</scope>
    <source>
        <strain evidence="6 7">CLA-AA-H197</strain>
    </source>
</reference>
<organism evidence="6 7">
    <name type="scientific">Paratractidigestivibacter faecalis</name>
    <dbReference type="NCBI Taxonomy" id="2292441"/>
    <lineage>
        <taxon>Bacteria</taxon>
        <taxon>Bacillati</taxon>
        <taxon>Actinomycetota</taxon>
        <taxon>Coriobacteriia</taxon>
        <taxon>Coriobacteriales</taxon>
        <taxon>Atopobiaceae</taxon>
        <taxon>Paratractidigestivibacter</taxon>
    </lineage>
</organism>
<comment type="caution">
    <text evidence="6">The sequence shown here is derived from an EMBL/GenBank/DDBJ whole genome shotgun (WGS) entry which is preliminary data.</text>
</comment>
<feature type="transmembrane region" description="Helical" evidence="4">
    <location>
        <begin position="270"/>
        <end position="288"/>
    </location>
</feature>
<feature type="transmembrane region" description="Helical" evidence="4">
    <location>
        <begin position="240"/>
        <end position="264"/>
    </location>
</feature>
<dbReference type="InterPro" id="IPR016032">
    <property type="entry name" value="Sig_transdc_resp-reg_C-effctor"/>
</dbReference>
<sequence>MGEYRSDLLDAGLPNTAFYAFFLVLVIVLTLVQLVRVRGAGERREGETGPLAHGEYAEEERDIPGDSAERRMEQRLAKAAKIPLTEREAAVLARTAMGATVVSIATELGVAQATVATYRHRGYEKLGVGGARELREYAAALDMSEGPSVTKETKPSSCESGAAQNCGSLVPQAIACVLIVLVLLLDTVNNVQIGEHWYHRGTFYLTWAVSCVLAVVSFARMLSFRQTTASPRGGRGPLELAATTVLSLVVVCLISAGSFCGWSGMWLYKIWGPSLLAVGSLVVGRASLPRETDASFWRTMLSGFGILFSSPLLPLLGSAGIAVTYYWELYFVGFVTDWIYVLFPALISLGVVAFIYQTRIAAVLVSEPTEKERDRALHYFKGRGIDGLRAEVVIDLACGYSVPEVCRRWHTTPATVRSYRQRTYDDCKVHCIDDLRKLLVEEVGFTSLERLHPQK</sequence>
<dbReference type="InterPro" id="IPR000792">
    <property type="entry name" value="Tscrpt_reg_LuxR_C"/>
</dbReference>
<keyword evidence="4" id="KW-0472">Membrane</keyword>
<feature type="transmembrane region" description="Helical" evidence="4">
    <location>
        <begin position="338"/>
        <end position="356"/>
    </location>
</feature>
<accession>A0ABV1IFI4</accession>
<gene>
    <name evidence="6" type="ORF">AAAT05_01705</name>
</gene>
<dbReference type="InterPro" id="IPR036388">
    <property type="entry name" value="WH-like_DNA-bd_sf"/>
</dbReference>
<feature type="transmembrane region" description="Helical" evidence="4">
    <location>
        <begin position="16"/>
        <end position="35"/>
    </location>
</feature>
<proteinExistence type="predicted"/>
<dbReference type="EMBL" id="JBBNGS010000002">
    <property type="protein sequence ID" value="MEQ2637070.1"/>
    <property type="molecule type" value="Genomic_DNA"/>
</dbReference>
<dbReference type="PANTHER" id="PTHR44688:SF16">
    <property type="entry name" value="DNA-BINDING TRANSCRIPTIONAL ACTIVATOR DEVR_DOSR"/>
    <property type="match status" value="1"/>
</dbReference>
<keyword evidence="2" id="KW-0238">DNA-binding</keyword>
<feature type="transmembrane region" description="Helical" evidence="4">
    <location>
        <begin position="166"/>
        <end position="185"/>
    </location>
</feature>
<protein>
    <submittedName>
        <fullName evidence="6">Helix-turn-helix transcriptional regulator</fullName>
    </submittedName>
</protein>
<evidence type="ECO:0000256" key="1">
    <source>
        <dbReference type="ARBA" id="ARBA00023015"/>
    </source>
</evidence>
<keyword evidence="4" id="KW-1133">Transmembrane helix</keyword>
<dbReference type="PROSITE" id="PS50043">
    <property type="entry name" value="HTH_LUXR_2"/>
    <property type="match status" value="1"/>
</dbReference>
<evidence type="ECO:0000313" key="7">
    <source>
        <dbReference type="Proteomes" id="UP001478817"/>
    </source>
</evidence>
<evidence type="ECO:0000313" key="6">
    <source>
        <dbReference type="EMBL" id="MEQ2637070.1"/>
    </source>
</evidence>
<feature type="domain" description="HTH luxR-type" evidence="5">
    <location>
        <begin position="77"/>
        <end position="142"/>
    </location>
</feature>
<dbReference type="PRINTS" id="PR00038">
    <property type="entry name" value="HTHLUXR"/>
</dbReference>
<dbReference type="SUPFAM" id="SSF46894">
    <property type="entry name" value="C-terminal effector domain of the bipartite response regulators"/>
    <property type="match status" value="1"/>
</dbReference>
<keyword evidence="7" id="KW-1185">Reference proteome</keyword>
<feature type="transmembrane region" description="Helical" evidence="4">
    <location>
        <begin position="197"/>
        <end position="219"/>
    </location>
</feature>
<evidence type="ECO:0000256" key="4">
    <source>
        <dbReference type="SAM" id="Phobius"/>
    </source>
</evidence>
<dbReference type="Proteomes" id="UP001478817">
    <property type="component" value="Unassembled WGS sequence"/>
</dbReference>